<protein>
    <recommendedName>
        <fullName evidence="2">Myosin motor domain-containing protein</fullName>
    </recommendedName>
</protein>
<evidence type="ECO:0000313" key="4">
    <source>
        <dbReference type="Proteomes" id="UP001221898"/>
    </source>
</evidence>
<accession>A0AAD7T3X4</accession>
<dbReference type="GO" id="GO:0016459">
    <property type="term" value="C:myosin complex"/>
    <property type="evidence" value="ECO:0007669"/>
    <property type="project" value="UniProtKB-KW"/>
</dbReference>
<dbReference type="Gene3D" id="1.10.10.820">
    <property type="match status" value="1"/>
</dbReference>
<keyword evidence="1" id="KW-0009">Actin-binding</keyword>
<comment type="caution">
    <text evidence="1">Lacks conserved residue(s) required for the propagation of feature annotation.</text>
</comment>
<dbReference type="PROSITE" id="PS51456">
    <property type="entry name" value="MYOSIN_MOTOR"/>
    <property type="match status" value="1"/>
</dbReference>
<dbReference type="AlphaFoldDB" id="A0AAD7T3X4"/>
<dbReference type="GO" id="GO:0003774">
    <property type="term" value="F:cytoskeletal motor activity"/>
    <property type="evidence" value="ECO:0007669"/>
    <property type="project" value="InterPro"/>
</dbReference>
<reference evidence="3" key="1">
    <citation type="journal article" date="2023" name="Science">
        <title>Genome structures resolve the early diversification of teleost fishes.</title>
        <authorList>
            <person name="Parey E."/>
            <person name="Louis A."/>
            <person name="Montfort J."/>
            <person name="Bouchez O."/>
            <person name="Roques C."/>
            <person name="Iampietro C."/>
            <person name="Lluch J."/>
            <person name="Castinel A."/>
            <person name="Donnadieu C."/>
            <person name="Desvignes T."/>
            <person name="Floi Bucao C."/>
            <person name="Jouanno E."/>
            <person name="Wen M."/>
            <person name="Mejri S."/>
            <person name="Dirks R."/>
            <person name="Jansen H."/>
            <person name="Henkel C."/>
            <person name="Chen W.J."/>
            <person name="Zahm M."/>
            <person name="Cabau C."/>
            <person name="Klopp C."/>
            <person name="Thompson A.W."/>
            <person name="Robinson-Rechavi M."/>
            <person name="Braasch I."/>
            <person name="Lecointre G."/>
            <person name="Bobe J."/>
            <person name="Postlethwait J.H."/>
            <person name="Berthelot C."/>
            <person name="Roest Crollius H."/>
            <person name="Guiguen Y."/>
        </authorList>
    </citation>
    <scope>NUCLEOTIDE SEQUENCE</scope>
    <source>
        <strain evidence="3">NC1722</strain>
    </source>
</reference>
<dbReference type="EMBL" id="JAINUG010000015">
    <property type="protein sequence ID" value="KAJ8413508.1"/>
    <property type="molecule type" value="Genomic_DNA"/>
</dbReference>
<proteinExistence type="inferred from homology"/>
<dbReference type="Proteomes" id="UP001221898">
    <property type="component" value="Unassembled WGS sequence"/>
</dbReference>
<sequence length="272" mass="31721">MLAGLPSKQRRSFYLQEAETYYYLNQGGDCVIPGKSDGEDFNRLLNSMEILSFNAEDQNSIFRILSSILHLGNVFFERYETDSQEGVSVVSAQEIRVVAELLQISPEALQKSVTYKLTDLTFNSFEQLCINYANEYLQFFFNKIVFKEEQATDHTFLQKCHYHHGNNPLYAKPKMPLPEFTIKHYAGKVTYQVQKFLDKNYDQLRQDVLDLFIQSKNKMVANLFVNHAEFLGQQKSQLRKNSTVTRRYQASTVAAKFQQSLLELVEKMERWL</sequence>
<dbReference type="PANTHER" id="PTHR22692:SF21">
    <property type="entry name" value="MYOSIN XVA"/>
    <property type="match status" value="1"/>
</dbReference>
<feature type="domain" description="Myosin motor" evidence="2">
    <location>
        <begin position="1"/>
        <end position="272"/>
    </location>
</feature>
<keyword evidence="1" id="KW-0518">Myosin</keyword>
<dbReference type="Pfam" id="PF00063">
    <property type="entry name" value="Myosin_head"/>
    <property type="match status" value="2"/>
</dbReference>
<evidence type="ECO:0000313" key="3">
    <source>
        <dbReference type="EMBL" id="KAJ8413508.1"/>
    </source>
</evidence>
<dbReference type="Gene3D" id="1.20.58.530">
    <property type="match status" value="1"/>
</dbReference>
<dbReference type="GO" id="GO:0005524">
    <property type="term" value="F:ATP binding"/>
    <property type="evidence" value="ECO:0007669"/>
    <property type="project" value="InterPro"/>
</dbReference>
<organism evidence="3 4">
    <name type="scientific">Aldrovandia affinis</name>
    <dbReference type="NCBI Taxonomy" id="143900"/>
    <lineage>
        <taxon>Eukaryota</taxon>
        <taxon>Metazoa</taxon>
        <taxon>Chordata</taxon>
        <taxon>Craniata</taxon>
        <taxon>Vertebrata</taxon>
        <taxon>Euteleostomi</taxon>
        <taxon>Actinopterygii</taxon>
        <taxon>Neopterygii</taxon>
        <taxon>Teleostei</taxon>
        <taxon>Notacanthiformes</taxon>
        <taxon>Halosauridae</taxon>
        <taxon>Aldrovandia</taxon>
    </lineage>
</organism>
<keyword evidence="4" id="KW-1185">Reference proteome</keyword>
<dbReference type="PANTHER" id="PTHR22692">
    <property type="entry name" value="MYOSIN VII, XV"/>
    <property type="match status" value="1"/>
</dbReference>
<evidence type="ECO:0000259" key="2">
    <source>
        <dbReference type="PROSITE" id="PS51456"/>
    </source>
</evidence>
<name>A0AAD7T3X4_9TELE</name>
<gene>
    <name evidence="3" type="ORF">AAFF_G00080150</name>
</gene>
<comment type="similarity">
    <text evidence="1">Belongs to the TRAFAC class myosin-kinesin ATPase superfamily. Myosin family.</text>
</comment>
<dbReference type="Gene3D" id="1.20.120.720">
    <property type="entry name" value="Myosin VI head, motor domain, U50 subdomain"/>
    <property type="match status" value="1"/>
</dbReference>
<dbReference type="InterPro" id="IPR027417">
    <property type="entry name" value="P-loop_NTPase"/>
</dbReference>
<dbReference type="SUPFAM" id="SSF52540">
    <property type="entry name" value="P-loop containing nucleoside triphosphate hydrolases"/>
    <property type="match status" value="1"/>
</dbReference>
<evidence type="ECO:0000256" key="1">
    <source>
        <dbReference type="PROSITE-ProRule" id="PRU00782"/>
    </source>
</evidence>
<dbReference type="SMART" id="SM00242">
    <property type="entry name" value="MYSc"/>
    <property type="match status" value="1"/>
</dbReference>
<dbReference type="InterPro" id="IPR051567">
    <property type="entry name" value="Unconventional_Myosin_ATPase"/>
</dbReference>
<comment type="caution">
    <text evidence="3">The sequence shown here is derived from an EMBL/GenBank/DDBJ whole genome shotgun (WGS) entry which is preliminary data.</text>
</comment>
<dbReference type="GO" id="GO:0003779">
    <property type="term" value="F:actin binding"/>
    <property type="evidence" value="ECO:0007669"/>
    <property type="project" value="UniProtKB-KW"/>
</dbReference>
<keyword evidence="1" id="KW-0505">Motor protein</keyword>
<dbReference type="InterPro" id="IPR001609">
    <property type="entry name" value="Myosin_head_motor_dom-like"/>
</dbReference>